<reference evidence="1 2" key="1">
    <citation type="submission" date="2020-08" db="EMBL/GenBank/DDBJ databases">
        <title>Genomic Encyclopedia of Type Strains, Phase IV (KMG-IV): sequencing the most valuable type-strain genomes for metagenomic binning, comparative biology and taxonomic classification.</title>
        <authorList>
            <person name="Goeker M."/>
        </authorList>
    </citation>
    <scope>NUCLEOTIDE SEQUENCE [LARGE SCALE GENOMIC DNA]</scope>
    <source>
        <strain evidence="1 2">DSM 27165</strain>
    </source>
</reference>
<dbReference type="InterPro" id="IPR004220">
    <property type="entry name" value="5-COMe_2-OHmuconate_Isoase"/>
</dbReference>
<sequence>MPHLILEYTANLHPHADRQALFHRLHETMMASGEFLLDEIKSRAICLDDYFVGAGGDHHAFAHLKIHMLDKRDGAVMARIAQSLLPVLSEAYQTALTSLQCQICVEVVPIRSDGYFKVVS</sequence>
<dbReference type="CDD" id="cd00580">
    <property type="entry name" value="CHMI"/>
    <property type="match status" value="1"/>
</dbReference>
<dbReference type="Pfam" id="PF02962">
    <property type="entry name" value="CHMI"/>
    <property type="match status" value="1"/>
</dbReference>
<dbReference type="AlphaFoldDB" id="A0A840MMF5"/>
<proteinExistence type="predicted"/>
<evidence type="ECO:0000313" key="1">
    <source>
        <dbReference type="EMBL" id="MBB5019600.1"/>
    </source>
</evidence>
<dbReference type="PANTHER" id="PTHR37950">
    <property type="entry name" value="4-HYDROXYPHENYLACETATE CATABOLISM PROTEIN"/>
    <property type="match status" value="1"/>
</dbReference>
<gene>
    <name evidence="1" type="ORF">HNQ59_002902</name>
</gene>
<dbReference type="EC" id="5.3.3.10" evidence="1"/>
<dbReference type="EMBL" id="JACHHY010000018">
    <property type="protein sequence ID" value="MBB5019600.1"/>
    <property type="molecule type" value="Genomic_DNA"/>
</dbReference>
<dbReference type="PANTHER" id="PTHR37950:SF1">
    <property type="entry name" value="4-HYDROXYPHENYLACETATE CATABOLISM PROTEIN"/>
    <property type="match status" value="1"/>
</dbReference>
<dbReference type="InterPro" id="IPR014347">
    <property type="entry name" value="Tautomerase/MIF_sf"/>
</dbReference>
<name>A0A840MMF5_9PROT</name>
<dbReference type="RefSeq" id="WP_184040721.1">
    <property type="nucleotide sequence ID" value="NZ_JACHHY010000018.1"/>
</dbReference>
<dbReference type="SUPFAM" id="SSF55331">
    <property type="entry name" value="Tautomerase/MIF"/>
    <property type="match status" value="1"/>
</dbReference>
<evidence type="ECO:0000313" key="2">
    <source>
        <dbReference type="Proteomes" id="UP000575898"/>
    </source>
</evidence>
<protein>
    <submittedName>
        <fullName evidence="1">5-carboxymethyl-2-hydroxymuconate isomerase</fullName>
        <ecNumber evidence="1">5.3.3.10</ecNumber>
    </submittedName>
</protein>
<dbReference type="Proteomes" id="UP000575898">
    <property type="component" value="Unassembled WGS sequence"/>
</dbReference>
<keyword evidence="2" id="KW-1185">Reference proteome</keyword>
<keyword evidence="1" id="KW-0413">Isomerase</keyword>
<dbReference type="Gene3D" id="3.30.429.10">
    <property type="entry name" value="Macrophage Migration Inhibitory Factor"/>
    <property type="match status" value="1"/>
</dbReference>
<dbReference type="GO" id="GO:0008704">
    <property type="term" value="F:5-carboxymethyl-2-hydroxymuconate delta-isomerase activity"/>
    <property type="evidence" value="ECO:0007669"/>
    <property type="project" value="UniProtKB-EC"/>
</dbReference>
<accession>A0A840MMF5</accession>
<comment type="caution">
    <text evidence="1">The sequence shown here is derived from an EMBL/GenBank/DDBJ whole genome shotgun (WGS) entry which is preliminary data.</text>
</comment>
<organism evidence="1 2">
    <name type="scientific">Chitinivorax tropicus</name>
    <dbReference type="NCBI Taxonomy" id="714531"/>
    <lineage>
        <taxon>Bacteria</taxon>
        <taxon>Pseudomonadati</taxon>
        <taxon>Pseudomonadota</taxon>
        <taxon>Betaproteobacteria</taxon>
        <taxon>Chitinivorax</taxon>
    </lineage>
</organism>